<dbReference type="NCBIfam" id="TIGR02252">
    <property type="entry name" value="DREG-2"/>
    <property type="match status" value="1"/>
</dbReference>
<evidence type="ECO:0000313" key="1">
    <source>
        <dbReference type="EMBL" id="PSF39508.1"/>
    </source>
</evidence>
<dbReference type="InterPro" id="IPR023214">
    <property type="entry name" value="HAD_sf"/>
</dbReference>
<dbReference type="InterPro" id="IPR044924">
    <property type="entry name" value="HAD-SF_hydro_IA_REG-2-like_cap"/>
</dbReference>
<dbReference type="Proteomes" id="UP000239001">
    <property type="component" value="Unassembled WGS sequence"/>
</dbReference>
<dbReference type="CDD" id="cd16415">
    <property type="entry name" value="HAD_dREG-2_like"/>
    <property type="match status" value="1"/>
</dbReference>
<dbReference type="SFLD" id="SFLDS00003">
    <property type="entry name" value="Haloacid_Dehalogenase"/>
    <property type="match status" value="1"/>
</dbReference>
<keyword evidence="1" id="KW-0378">Hydrolase</keyword>
<keyword evidence="2" id="KW-1185">Reference proteome</keyword>
<dbReference type="NCBIfam" id="TIGR01549">
    <property type="entry name" value="HAD-SF-IA-v1"/>
    <property type="match status" value="1"/>
</dbReference>
<dbReference type="AlphaFoldDB" id="A0A2T1M3W2"/>
<dbReference type="PANTHER" id="PTHR46191:SF2">
    <property type="entry name" value="HALOACID DEHALOGENASE-LIKE HYDROLASE DOMAIN-CONTAINING PROTEIN 3"/>
    <property type="match status" value="1"/>
</dbReference>
<dbReference type="OrthoDB" id="9809962at2"/>
<dbReference type="InterPro" id="IPR051828">
    <property type="entry name" value="HAD-like_hydrolase_domain"/>
</dbReference>
<dbReference type="RefSeq" id="WP_106455128.1">
    <property type="nucleotide sequence ID" value="NZ_PXOH01000001.1"/>
</dbReference>
<accession>A0A2T1M3W2</accession>
<dbReference type="Gene3D" id="1.10.150.720">
    <property type="entry name" value="Haloacid dehalogenase-like hydrolase"/>
    <property type="match status" value="1"/>
</dbReference>
<evidence type="ECO:0000313" key="2">
    <source>
        <dbReference type="Proteomes" id="UP000239001"/>
    </source>
</evidence>
<organism evidence="1 2">
    <name type="scientific">Aphanothece hegewaldii CCALA 016</name>
    <dbReference type="NCBI Taxonomy" id="2107694"/>
    <lineage>
        <taxon>Bacteria</taxon>
        <taxon>Bacillati</taxon>
        <taxon>Cyanobacteriota</taxon>
        <taxon>Cyanophyceae</taxon>
        <taxon>Oscillatoriophycideae</taxon>
        <taxon>Chroococcales</taxon>
        <taxon>Aphanothecaceae</taxon>
        <taxon>Aphanothece</taxon>
    </lineage>
</organism>
<comment type="caution">
    <text evidence="1">The sequence shown here is derived from an EMBL/GenBank/DDBJ whole genome shotgun (WGS) entry which is preliminary data.</text>
</comment>
<dbReference type="PANTHER" id="PTHR46191">
    <property type="match status" value="1"/>
</dbReference>
<reference evidence="1 2" key="1">
    <citation type="submission" date="2018-03" db="EMBL/GenBank/DDBJ databases">
        <title>The ancient ancestry and fast evolution of plastids.</title>
        <authorList>
            <person name="Moore K.R."/>
            <person name="Magnabosco C."/>
            <person name="Momper L."/>
            <person name="Gold D.A."/>
            <person name="Bosak T."/>
            <person name="Fournier G.P."/>
        </authorList>
    </citation>
    <scope>NUCLEOTIDE SEQUENCE [LARGE SCALE GENOMIC DNA]</scope>
    <source>
        <strain evidence="1 2">CCALA 016</strain>
    </source>
</reference>
<dbReference type="EMBL" id="PXOH01000001">
    <property type="protein sequence ID" value="PSF39508.1"/>
    <property type="molecule type" value="Genomic_DNA"/>
</dbReference>
<name>A0A2T1M3W2_9CHRO</name>
<reference evidence="1 2" key="2">
    <citation type="submission" date="2018-03" db="EMBL/GenBank/DDBJ databases">
        <authorList>
            <person name="Keele B.F."/>
        </authorList>
    </citation>
    <scope>NUCLEOTIDE SEQUENCE [LARGE SCALE GENOMIC DNA]</scope>
    <source>
        <strain evidence="1 2">CCALA 016</strain>
    </source>
</reference>
<dbReference type="Gene3D" id="3.40.50.1000">
    <property type="entry name" value="HAD superfamily/HAD-like"/>
    <property type="match status" value="1"/>
</dbReference>
<dbReference type="SUPFAM" id="SSF56784">
    <property type="entry name" value="HAD-like"/>
    <property type="match status" value="1"/>
</dbReference>
<dbReference type="InterPro" id="IPR006439">
    <property type="entry name" value="HAD-SF_hydro_IA"/>
</dbReference>
<dbReference type="GO" id="GO:0016787">
    <property type="term" value="F:hydrolase activity"/>
    <property type="evidence" value="ECO:0007669"/>
    <property type="project" value="UniProtKB-KW"/>
</dbReference>
<sequence length="214" mass="24136">MNKPKVIFLDAVGTLFGVKGSVGEVYGTIAASFGVYVAPTLLNEAFYQSFKASPALAFPNVELSKVPQLEFLWWKVVAYSTFTQVGVIEQFINFDDFFGKLYDYFAQPEPWIVYPDVIKSLIRWQNQGIELGIISNFDSRIYSVLKQLNLADYFSSVTISSEVGFAKPHQQIFTIALDKHDCLAEQAWYIGDSLTEDYYGAKAIGMNPFLIKRS</sequence>
<dbReference type="Pfam" id="PF00702">
    <property type="entry name" value="Hydrolase"/>
    <property type="match status" value="1"/>
</dbReference>
<dbReference type="InterPro" id="IPR036412">
    <property type="entry name" value="HAD-like_sf"/>
</dbReference>
<protein>
    <submittedName>
        <fullName evidence="1">Hydrolase</fullName>
    </submittedName>
</protein>
<proteinExistence type="predicted"/>
<dbReference type="SFLD" id="SFLDG01129">
    <property type="entry name" value="C1.5:_HAD__Beta-PGM__Phosphata"/>
    <property type="match status" value="1"/>
</dbReference>
<dbReference type="InterPro" id="IPR011949">
    <property type="entry name" value="HAD-SF_hydro_IA_REG-2-like"/>
</dbReference>
<gene>
    <name evidence="1" type="ORF">C7H19_01590</name>
</gene>